<keyword evidence="8" id="KW-0472">Membrane</keyword>
<dbReference type="PANTHER" id="PTHR43289">
    <property type="entry name" value="MITOGEN-ACTIVATED PROTEIN KINASE KINASE KINASE 20-RELATED"/>
    <property type="match status" value="1"/>
</dbReference>
<protein>
    <recommendedName>
        <fullName evidence="1">non-specific serine/threonine protein kinase</fullName>
        <ecNumber evidence="1">2.7.11.1</ecNumber>
    </recommendedName>
</protein>
<dbReference type="EC" id="2.7.11.1" evidence="1"/>
<feature type="compositionally biased region" description="Low complexity" evidence="7">
    <location>
        <begin position="368"/>
        <end position="436"/>
    </location>
</feature>
<keyword evidence="5 10" id="KW-0418">Kinase</keyword>
<evidence type="ECO:0000256" key="6">
    <source>
        <dbReference type="ARBA" id="ARBA00022840"/>
    </source>
</evidence>
<dbReference type="PROSITE" id="PS50011">
    <property type="entry name" value="PROTEIN_KINASE_DOM"/>
    <property type="match status" value="1"/>
</dbReference>
<evidence type="ECO:0000259" key="9">
    <source>
        <dbReference type="PROSITE" id="PS50011"/>
    </source>
</evidence>
<dbReference type="InterPro" id="IPR000719">
    <property type="entry name" value="Prot_kinase_dom"/>
</dbReference>
<keyword evidence="4" id="KW-0547">Nucleotide-binding</keyword>
<comment type="caution">
    <text evidence="10">The sequence shown here is derived from an EMBL/GenBank/DDBJ whole genome shotgun (WGS) entry which is preliminary data.</text>
</comment>
<feature type="domain" description="Protein kinase" evidence="9">
    <location>
        <begin position="13"/>
        <end position="274"/>
    </location>
</feature>
<dbReference type="InterPro" id="IPR008271">
    <property type="entry name" value="Ser/Thr_kinase_AS"/>
</dbReference>
<dbReference type="Pfam" id="PF00069">
    <property type="entry name" value="Pkinase"/>
    <property type="match status" value="1"/>
</dbReference>
<gene>
    <name evidence="10" type="ORF">GCM10023353_02030</name>
</gene>
<feature type="transmembrane region" description="Helical" evidence="8">
    <location>
        <begin position="336"/>
        <end position="358"/>
    </location>
</feature>
<dbReference type="PROSITE" id="PS00108">
    <property type="entry name" value="PROTEIN_KINASE_ST"/>
    <property type="match status" value="1"/>
</dbReference>
<keyword evidence="3" id="KW-0808">Transferase</keyword>
<organism evidence="10 11">
    <name type="scientific">Tomitella cavernea</name>
    <dbReference type="NCBI Taxonomy" id="1387982"/>
    <lineage>
        <taxon>Bacteria</taxon>
        <taxon>Bacillati</taxon>
        <taxon>Actinomycetota</taxon>
        <taxon>Actinomycetes</taxon>
        <taxon>Mycobacteriales</taxon>
        <taxon>Tomitella</taxon>
    </lineage>
</organism>
<sequence length="472" mass="49088">MALQGGAIISERYRLQRHIASGGMGAVWEAVDLRLDREVAVKILKPEYSDDPEFLERFRTEARTTARLNHPGIAGVFDYGETTDPQGSSIPYLIMELVRGEPLNAVIRRMGTVPVDLVLDMLEQCGNALQAAHRMGLVHRDVKPGNILITPAGQVKVTDFGIAKAIDAAPVTRTGMVMGTVQYIAPEQALGQEATAASDVYSLGVIAYETLTGARPFRADSTVAIAQQHIGEAPAPLPESIPAPVRELVQITLTKDPAQRYRDGGEFAAAVAAVRAGSRPPRPLGVAGAAAVPATSAMPPTRVGGPAGTGMTHAAPTAVPAADATGRGKWSTGQKAVAWAAALVLLAAAMITGGILFADAIDGGGGTDATPPLVPTTTVAPPTTTQTPATTRRPTTTQAPTTTTTPPTTERTTTTPPTTTTTTRRTTTRTTAPTTTGGTNEGASNLSTSARSTPRRTTAQRTTAADSRELTP</sequence>
<dbReference type="RefSeq" id="WP_200173838.1">
    <property type="nucleotide sequence ID" value="NZ_BAABKQ010000001.1"/>
</dbReference>
<dbReference type="GO" id="GO:0016301">
    <property type="term" value="F:kinase activity"/>
    <property type="evidence" value="ECO:0007669"/>
    <property type="project" value="UniProtKB-KW"/>
</dbReference>
<accession>A0ABP9C100</accession>
<dbReference type="SMART" id="SM00220">
    <property type="entry name" value="S_TKc"/>
    <property type="match status" value="1"/>
</dbReference>
<evidence type="ECO:0000256" key="8">
    <source>
        <dbReference type="SAM" id="Phobius"/>
    </source>
</evidence>
<evidence type="ECO:0000256" key="1">
    <source>
        <dbReference type="ARBA" id="ARBA00012513"/>
    </source>
</evidence>
<evidence type="ECO:0000256" key="7">
    <source>
        <dbReference type="SAM" id="MobiDB-lite"/>
    </source>
</evidence>
<dbReference type="PANTHER" id="PTHR43289:SF6">
    <property type="entry name" value="SERINE_THREONINE-PROTEIN KINASE NEKL-3"/>
    <property type="match status" value="1"/>
</dbReference>
<reference evidence="11" key="1">
    <citation type="journal article" date="2019" name="Int. J. Syst. Evol. Microbiol.">
        <title>The Global Catalogue of Microorganisms (GCM) 10K type strain sequencing project: providing services to taxonomists for standard genome sequencing and annotation.</title>
        <authorList>
            <consortium name="The Broad Institute Genomics Platform"/>
            <consortium name="The Broad Institute Genome Sequencing Center for Infectious Disease"/>
            <person name="Wu L."/>
            <person name="Ma J."/>
        </authorList>
    </citation>
    <scope>NUCLEOTIDE SEQUENCE [LARGE SCALE GENOMIC DNA]</scope>
    <source>
        <strain evidence="11">JCM 18542</strain>
    </source>
</reference>
<dbReference type="Proteomes" id="UP001500839">
    <property type="component" value="Unassembled WGS sequence"/>
</dbReference>
<evidence type="ECO:0000256" key="5">
    <source>
        <dbReference type="ARBA" id="ARBA00022777"/>
    </source>
</evidence>
<dbReference type="SUPFAM" id="SSF56112">
    <property type="entry name" value="Protein kinase-like (PK-like)"/>
    <property type="match status" value="1"/>
</dbReference>
<keyword evidence="8" id="KW-0812">Transmembrane</keyword>
<evidence type="ECO:0000256" key="4">
    <source>
        <dbReference type="ARBA" id="ARBA00022741"/>
    </source>
</evidence>
<feature type="compositionally biased region" description="Low complexity" evidence="7">
    <location>
        <begin position="447"/>
        <end position="465"/>
    </location>
</feature>
<evidence type="ECO:0000313" key="11">
    <source>
        <dbReference type="Proteomes" id="UP001500839"/>
    </source>
</evidence>
<evidence type="ECO:0000313" key="10">
    <source>
        <dbReference type="EMBL" id="GAA4803403.1"/>
    </source>
</evidence>
<evidence type="ECO:0000256" key="2">
    <source>
        <dbReference type="ARBA" id="ARBA00022527"/>
    </source>
</evidence>
<dbReference type="EMBL" id="BAABKQ010000001">
    <property type="protein sequence ID" value="GAA4803403.1"/>
    <property type="molecule type" value="Genomic_DNA"/>
</dbReference>
<name>A0ABP9C100_9ACTN</name>
<keyword evidence="6" id="KW-0067">ATP-binding</keyword>
<keyword evidence="11" id="KW-1185">Reference proteome</keyword>
<feature type="region of interest" description="Disordered" evidence="7">
    <location>
        <begin position="368"/>
        <end position="472"/>
    </location>
</feature>
<dbReference type="Gene3D" id="3.30.200.20">
    <property type="entry name" value="Phosphorylase Kinase, domain 1"/>
    <property type="match status" value="1"/>
</dbReference>
<dbReference type="InterPro" id="IPR011009">
    <property type="entry name" value="Kinase-like_dom_sf"/>
</dbReference>
<feature type="compositionally biased region" description="Polar residues" evidence="7">
    <location>
        <begin position="437"/>
        <end position="446"/>
    </location>
</feature>
<dbReference type="CDD" id="cd14014">
    <property type="entry name" value="STKc_PknB_like"/>
    <property type="match status" value="1"/>
</dbReference>
<proteinExistence type="predicted"/>
<keyword evidence="8" id="KW-1133">Transmembrane helix</keyword>
<dbReference type="Gene3D" id="1.10.510.10">
    <property type="entry name" value="Transferase(Phosphotransferase) domain 1"/>
    <property type="match status" value="1"/>
</dbReference>
<evidence type="ECO:0000256" key="3">
    <source>
        <dbReference type="ARBA" id="ARBA00022679"/>
    </source>
</evidence>
<keyword evidence="2" id="KW-0723">Serine/threonine-protein kinase</keyword>